<feature type="chain" id="PRO_5002654324" description="Succinate dehydrogenase" evidence="1">
    <location>
        <begin position="22"/>
        <end position="105"/>
    </location>
</feature>
<comment type="caution">
    <text evidence="2">The sequence shown here is derived from an EMBL/GenBank/DDBJ whole genome shotgun (WGS) entry which is preliminary data.</text>
</comment>
<dbReference type="eggNOG" id="ENOG5032SYC">
    <property type="taxonomic scope" value="Bacteria"/>
</dbReference>
<protein>
    <recommendedName>
        <fullName evidence="4">Succinate dehydrogenase</fullName>
    </recommendedName>
</protein>
<evidence type="ECO:0000313" key="2">
    <source>
        <dbReference type="EMBL" id="EBA08113.1"/>
    </source>
</evidence>
<sequence>MLKAVAGLSLGLVLGACTPQAQDAVAREAARSTVSRVVVNRFPGVPVQPAIDCVIDNADAPQIYALAADTVGGPTESSVQIVTQIVSKPETVTCLATEGLPALLR</sequence>
<keyword evidence="1" id="KW-0732">Signal</keyword>
<evidence type="ECO:0000256" key="1">
    <source>
        <dbReference type="SAM" id="SignalP"/>
    </source>
</evidence>
<keyword evidence="3" id="KW-1185">Reference proteome</keyword>
<dbReference type="Proteomes" id="UP000005713">
    <property type="component" value="Unassembled WGS sequence"/>
</dbReference>
<gene>
    <name evidence="2" type="ORF">SSE37_11234</name>
</gene>
<name>A3K3J9_SAGS3</name>
<dbReference type="RefSeq" id="WP_005858927.1">
    <property type="nucleotide sequence ID" value="NZ_AAYA01000006.1"/>
</dbReference>
<accession>A3K3J9</accession>
<evidence type="ECO:0008006" key="4">
    <source>
        <dbReference type="Google" id="ProtNLM"/>
    </source>
</evidence>
<dbReference type="AlphaFoldDB" id="A3K3J9"/>
<feature type="signal peptide" evidence="1">
    <location>
        <begin position="1"/>
        <end position="21"/>
    </location>
</feature>
<dbReference type="EMBL" id="AAYA01000006">
    <property type="protein sequence ID" value="EBA08113.1"/>
    <property type="molecule type" value="Genomic_DNA"/>
</dbReference>
<proteinExistence type="predicted"/>
<dbReference type="PROSITE" id="PS51257">
    <property type="entry name" value="PROKAR_LIPOPROTEIN"/>
    <property type="match status" value="1"/>
</dbReference>
<organism evidence="2 3">
    <name type="scientific">Sagittula stellata (strain ATCC 700073 / DSM 11524 / E-37)</name>
    <dbReference type="NCBI Taxonomy" id="388399"/>
    <lineage>
        <taxon>Bacteria</taxon>
        <taxon>Pseudomonadati</taxon>
        <taxon>Pseudomonadota</taxon>
        <taxon>Alphaproteobacteria</taxon>
        <taxon>Rhodobacterales</taxon>
        <taxon>Roseobacteraceae</taxon>
        <taxon>Sagittula</taxon>
    </lineage>
</organism>
<evidence type="ECO:0000313" key="3">
    <source>
        <dbReference type="Proteomes" id="UP000005713"/>
    </source>
</evidence>
<dbReference type="OrthoDB" id="7867642at2"/>
<reference evidence="2 3" key="1">
    <citation type="submission" date="2006-06" db="EMBL/GenBank/DDBJ databases">
        <authorList>
            <person name="Moran M.A."/>
            <person name="Ferriera S."/>
            <person name="Johnson J."/>
            <person name="Kravitz S."/>
            <person name="Beeson K."/>
            <person name="Sutton G."/>
            <person name="Rogers Y.-H."/>
            <person name="Friedman R."/>
            <person name="Frazier M."/>
            <person name="Venter J.C."/>
        </authorList>
    </citation>
    <scope>NUCLEOTIDE SEQUENCE [LARGE SCALE GENOMIC DNA]</scope>
    <source>
        <strain evidence="2 3">E-37</strain>
    </source>
</reference>